<reference evidence="1 2" key="1">
    <citation type="submission" date="2017-06" db="EMBL/GenBank/DDBJ databases">
        <authorList>
            <person name="Kim H.J."/>
            <person name="Triplett B.A."/>
        </authorList>
    </citation>
    <scope>NUCLEOTIDE SEQUENCE [LARGE SCALE GENOMIC DNA]</scope>
    <source>
        <strain evidence="1 2">CGMCC 4.2132</strain>
    </source>
</reference>
<keyword evidence="2" id="KW-1185">Reference proteome</keyword>
<dbReference type="Proteomes" id="UP000198282">
    <property type="component" value="Unassembled WGS sequence"/>
</dbReference>
<organism evidence="1 2">
    <name type="scientific">Streptosporangium subroseum</name>
    <dbReference type="NCBI Taxonomy" id="106412"/>
    <lineage>
        <taxon>Bacteria</taxon>
        <taxon>Bacillati</taxon>
        <taxon>Actinomycetota</taxon>
        <taxon>Actinomycetes</taxon>
        <taxon>Streptosporangiales</taxon>
        <taxon>Streptosporangiaceae</taxon>
        <taxon>Streptosporangium</taxon>
    </lineage>
</organism>
<gene>
    <name evidence="1" type="ORF">SAMN05216276_100649</name>
</gene>
<dbReference type="AlphaFoldDB" id="A0A239CRT5"/>
<dbReference type="RefSeq" id="WP_089206595.1">
    <property type="nucleotide sequence ID" value="NZ_FZOD01000006.1"/>
</dbReference>
<proteinExistence type="predicted"/>
<accession>A0A239CRT5</accession>
<sequence>MPRQPVDGLPRMRGGYGRPGLVASLDGEIIAVIATEARAGRVTDIWMTVNPDKLRAWERHG</sequence>
<evidence type="ECO:0000313" key="2">
    <source>
        <dbReference type="Proteomes" id="UP000198282"/>
    </source>
</evidence>
<dbReference type="EMBL" id="FZOD01000006">
    <property type="protein sequence ID" value="SNS22807.1"/>
    <property type="molecule type" value="Genomic_DNA"/>
</dbReference>
<protein>
    <submittedName>
        <fullName evidence="1">RNA polymerase sigma-70 factor, ECF subfamily</fullName>
    </submittedName>
</protein>
<name>A0A239CRT5_9ACTN</name>
<evidence type="ECO:0000313" key="1">
    <source>
        <dbReference type="EMBL" id="SNS22807.1"/>
    </source>
</evidence>
<dbReference type="OrthoDB" id="3298440at2"/>